<dbReference type="InterPro" id="IPR057342">
    <property type="entry name" value="DEXDc_RapA"/>
</dbReference>
<sequence length="994" mass="107833">MTTAAASAPKYAVGSLVHARGREWVVLPDSTADLLVLRPLGGADVDIAGVLPGLETVVPATFAPPTPGDLGDQHTAGLLRAALRIGFRAGAGPFRSLASIAVDPRPYQLVPLMMALRQDTVRLLIADDVGIGKTVEAGLIAAELLAQGDARGVVVLCSPALAEQWRTELRGKFGVDARLVLPATIGRLERETPYGQSVFRPDGAYVVSTDFIKSPRHREDFLRDCPDLVIVDEAHTCVADSTAQVSARTSQQRYGLLHALADDPARHLILVTATPHSGKEEPFRRLLGLLDGRLATVGFESRAGRELLAQFLVQRRRADIREDFQDGAHFPSSRDSAEVSYNLHRDYRALLAEVLAYARETVRSADGALQQRQRWWSTLALLRTLSSSPAAAVRSLNTRAGVQEADTAEEADRTGQSTVSDPADSDSAHSADEVPGSLLPTATSGAYESAGHVNANVADRLDAKEKARLVAMAEAAGKLAGPTRDIKLKKLVAMVTDLLDSGYRPIVFCRYIATSDYVADHLKKVLNKRGTEHPVAVASVTGELSPDMRLNRIAELTGTDENGEPAPERRVLVATDCLSEGVNLQESFDAVIHYDLAWNPTRHEQREGRVDRFGQRTDTVKALTLYGADNPVDDIVLKVLLRKHERIRRATGISVPVPQQAESAMQAVFEELILRSETPSFEQEGLFEREQLPAAEQLELAWESSAEREKASRSLYAQNRIKKEDVAAEVAEIRAALGTGEEVREFTRRALGALRGAPADRKQGGFTAHTDALPQGLRDAVTAALGPRHPRPVVFHDAPSAPRGEVALTRTDPVVAATARFVLDTALDERFPAWQRPARRCGVIRTSAVRRPTTMLLVRHRFQLSLPTRDGGVRTQLAEDARVVAFHGRPEAPQWLPDEEALALLEARATGNSDPGFAADHIASILTALDTSLTDELRLRSKAAAKELEASHHRVRTAARARLAGLKAVPQGDPDVLGVFLYRPAATIQLGADA</sequence>
<dbReference type="PROSITE" id="PS51194">
    <property type="entry name" value="HELICASE_CTER"/>
    <property type="match status" value="1"/>
</dbReference>
<dbReference type="InterPro" id="IPR001650">
    <property type="entry name" value="Helicase_C-like"/>
</dbReference>
<evidence type="ECO:0000256" key="1">
    <source>
        <dbReference type="ARBA" id="ARBA00022741"/>
    </source>
</evidence>
<evidence type="ECO:0000256" key="3">
    <source>
        <dbReference type="ARBA" id="ARBA00022806"/>
    </source>
</evidence>
<name>A0ABT6W352_9ACTN</name>
<proteinExistence type="predicted"/>
<reference evidence="8 9" key="1">
    <citation type="submission" date="2023-05" db="EMBL/GenBank/DDBJ databases">
        <title>Streptantibioticus silvisoli sp. nov., acidotolerant actinomycetes 1 from pine litter.</title>
        <authorList>
            <person name="Swiecimska M."/>
            <person name="Golinska P."/>
            <person name="Sangal V."/>
            <person name="Wachnowicz B."/>
            <person name="Goodfellow M."/>
        </authorList>
    </citation>
    <scope>NUCLEOTIDE SEQUENCE [LARGE SCALE GENOMIC DNA]</scope>
    <source>
        <strain evidence="8 9">SL54</strain>
    </source>
</reference>
<organism evidence="8 9">
    <name type="scientific">Streptantibioticus silvisoli</name>
    <dbReference type="NCBI Taxonomy" id="2705255"/>
    <lineage>
        <taxon>Bacteria</taxon>
        <taxon>Bacillati</taxon>
        <taxon>Actinomycetota</taxon>
        <taxon>Actinomycetes</taxon>
        <taxon>Kitasatosporales</taxon>
        <taxon>Streptomycetaceae</taxon>
        <taxon>Streptantibioticus</taxon>
    </lineage>
</organism>
<dbReference type="InterPro" id="IPR027417">
    <property type="entry name" value="P-loop_NTPase"/>
</dbReference>
<dbReference type="Proteomes" id="UP001156398">
    <property type="component" value="Unassembled WGS sequence"/>
</dbReference>
<dbReference type="Gene3D" id="3.40.50.10810">
    <property type="entry name" value="Tandem AAA-ATPase domain"/>
    <property type="match status" value="1"/>
</dbReference>
<dbReference type="EMBL" id="JAAGKO020000020">
    <property type="protein sequence ID" value="MDI5964113.1"/>
    <property type="molecule type" value="Genomic_DNA"/>
</dbReference>
<keyword evidence="2" id="KW-0378">Hydrolase</keyword>
<evidence type="ECO:0000313" key="8">
    <source>
        <dbReference type="EMBL" id="MDI5964113.1"/>
    </source>
</evidence>
<feature type="domain" description="Helicase ATP-binding" evidence="6">
    <location>
        <begin position="114"/>
        <end position="293"/>
    </location>
</feature>
<evidence type="ECO:0000256" key="4">
    <source>
        <dbReference type="ARBA" id="ARBA00022840"/>
    </source>
</evidence>
<evidence type="ECO:0000259" key="7">
    <source>
        <dbReference type="PROSITE" id="PS51194"/>
    </source>
</evidence>
<keyword evidence="4" id="KW-0067">ATP-binding</keyword>
<dbReference type="SUPFAM" id="SSF52540">
    <property type="entry name" value="P-loop containing nucleoside triphosphate hydrolases"/>
    <property type="match status" value="1"/>
</dbReference>
<feature type="region of interest" description="Disordered" evidence="5">
    <location>
        <begin position="398"/>
        <end position="443"/>
    </location>
</feature>
<dbReference type="Pfam" id="PF00271">
    <property type="entry name" value="Helicase_C"/>
    <property type="match status" value="1"/>
</dbReference>
<dbReference type="Pfam" id="PF04851">
    <property type="entry name" value="ResIII"/>
    <property type="match status" value="1"/>
</dbReference>
<evidence type="ECO:0000256" key="5">
    <source>
        <dbReference type="SAM" id="MobiDB-lite"/>
    </source>
</evidence>
<dbReference type="PANTHER" id="PTHR45766:SF6">
    <property type="entry name" value="SWI_SNF-RELATED MATRIX-ASSOCIATED ACTIN-DEPENDENT REGULATOR OF CHROMATIN SUBFAMILY A-LIKE PROTEIN 1"/>
    <property type="match status" value="1"/>
</dbReference>
<evidence type="ECO:0000313" key="9">
    <source>
        <dbReference type="Proteomes" id="UP001156398"/>
    </source>
</evidence>
<keyword evidence="9" id="KW-1185">Reference proteome</keyword>
<dbReference type="InterPro" id="IPR038718">
    <property type="entry name" value="SNF2-like_sf"/>
</dbReference>
<gene>
    <name evidence="8" type="ORF">POF43_015545</name>
</gene>
<keyword evidence="1" id="KW-0547">Nucleotide-binding</keyword>
<dbReference type="Gene3D" id="3.40.50.300">
    <property type="entry name" value="P-loop containing nucleotide triphosphate hydrolases"/>
    <property type="match status" value="1"/>
</dbReference>
<accession>A0ABT6W352</accession>
<dbReference type="SMART" id="SM00487">
    <property type="entry name" value="DEXDc"/>
    <property type="match status" value="1"/>
</dbReference>
<dbReference type="InterPro" id="IPR014001">
    <property type="entry name" value="Helicase_ATP-bd"/>
</dbReference>
<dbReference type="CDD" id="cd18793">
    <property type="entry name" value="SF2_C_SNF"/>
    <property type="match status" value="1"/>
</dbReference>
<dbReference type="InterPro" id="IPR006935">
    <property type="entry name" value="Helicase/UvrB_N"/>
</dbReference>
<dbReference type="RefSeq" id="WP_271323131.1">
    <property type="nucleotide sequence ID" value="NZ_JAAGKO020000020.1"/>
</dbReference>
<keyword evidence="3 8" id="KW-0347">Helicase</keyword>
<dbReference type="InterPro" id="IPR049730">
    <property type="entry name" value="SNF2/RAD54-like_C"/>
</dbReference>
<comment type="caution">
    <text evidence="8">The sequence shown here is derived from an EMBL/GenBank/DDBJ whole genome shotgun (WGS) entry which is preliminary data.</text>
</comment>
<feature type="domain" description="Helicase C-terminal" evidence="7">
    <location>
        <begin position="487"/>
        <end position="663"/>
    </location>
</feature>
<evidence type="ECO:0000259" key="6">
    <source>
        <dbReference type="PROSITE" id="PS51192"/>
    </source>
</evidence>
<dbReference type="PANTHER" id="PTHR45766">
    <property type="entry name" value="DNA ANNEALING HELICASE AND ENDONUCLEASE ZRANB3 FAMILY MEMBER"/>
    <property type="match status" value="1"/>
</dbReference>
<protein>
    <submittedName>
        <fullName evidence="8">Helicase-related protein</fullName>
    </submittedName>
</protein>
<dbReference type="GO" id="GO:0004386">
    <property type="term" value="F:helicase activity"/>
    <property type="evidence" value="ECO:0007669"/>
    <property type="project" value="UniProtKB-KW"/>
</dbReference>
<dbReference type="PROSITE" id="PS51192">
    <property type="entry name" value="HELICASE_ATP_BIND_1"/>
    <property type="match status" value="1"/>
</dbReference>
<dbReference type="CDD" id="cd18011">
    <property type="entry name" value="DEXDc_RapA"/>
    <property type="match status" value="1"/>
</dbReference>
<evidence type="ECO:0000256" key="2">
    <source>
        <dbReference type="ARBA" id="ARBA00022801"/>
    </source>
</evidence>
<dbReference type="SMART" id="SM00490">
    <property type="entry name" value="HELICc"/>
    <property type="match status" value="1"/>
</dbReference>